<protein>
    <submittedName>
        <fullName evidence="1">Uncharacterized protein</fullName>
    </submittedName>
</protein>
<reference evidence="1 2" key="1">
    <citation type="submission" date="2018-03" db="EMBL/GenBank/DDBJ databases">
        <authorList>
            <person name="Keele B.F."/>
        </authorList>
    </citation>
    <scope>NUCLEOTIDE SEQUENCE [LARGE SCALE GENOMIC DNA]</scope>
    <source>
        <strain evidence="1 2">1-11</strain>
    </source>
</reference>
<evidence type="ECO:0000313" key="2">
    <source>
        <dbReference type="Proteomes" id="UP000241454"/>
    </source>
</evidence>
<name>A0A2R4G4P5_BIFAD</name>
<evidence type="ECO:0000313" key="1">
    <source>
        <dbReference type="EMBL" id="AVT45830.1"/>
    </source>
</evidence>
<dbReference type="AlphaFoldDB" id="A0A2R4G4P5"/>
<organism evidence="1 2">
    <name type="scientific">Bifidobacterium adolescentis</name>
    <dbReference type="NCBI Taxonomy" id="1680"/>
    <lineage>
        <taxon>Bacteria</taxon>
        <taxon>Bacillati</taxon>
        <taxon>Actinomycetota</taxon>
        <taxon>Actinomycetes</taxon>
        <taxon>Bifidobacteriales</taxon>
        <taxon>Bifidobacteriaceae</taxon>
        <taxon>Bifidobacterium</taxon>
    </lineage>
</organism>
<dbReference type="Proteomes" id="UP000241454">
    <property type="component" value="Chromosome"/>
</dbReference>
<gene>
    <name evidence="1" type="ORF">C8077_07955</name>
</gene>
<sequence length="330" mass="39295">MRKCAFILPYYGKFGNYFQLFLNSCATNADYDWLIFTDDRTEYKYPVNVHVHYESFKDMQERVQHKFDLPVVLNAPYKLCDLKPMYGYLFSEYLQDYEHWGYCDCDMVFGRLNRFITNTMLENYDKLFVLGHCSILKNNNENNTRFMLPLNGRELYKEVLQSERIFTFDESYLPTNVNMIYKEHGFSVFTEDYSANPRARESVFQITRFNDDLTTYCTEKAAKAVYVWRDGVLTRYTRNLGNFVASELMYMHFQRRDMAVRLPDQTASAKVFKILPGAFEPLEVDKVTENNFADIRWKRTGDIARHRWSIFKGDVMFWSKRVLSKLSGNR</sequence>
<proteinExistence type="predicted"/>
<dbReference type="InterPro" id="IPR046733">
    <property type="entry name" value="DUF6625"/>
</dbReference>
<accession>A0A2R4G4P5</accession>
<dbReference type="RefSeq" id="WP_107646472.1">
    <property type="nucleotide sequence ID" value="NZ_CP028341.1"/>
</dbReference>
<dbReference type="EMBL" id="CP028341">
    <property type="protein sequence ID" value="AVT45830.1"/>
    <property type="molecule type" value="Genomic_DNA"/>
</dbReference>
<dbReference type="Pfam" id="PF20330">
    <property type="entry name" value="DUF6625"/>
    <property type="match status" value="1"/>
</dbReference>